<dbReference type="PROSITE" id="PS50958">
    <property type="entry name" value="SMB_2"/>
    <property type="match status" value="2"/>
</dbReference>
<dbReference type="InterPro" id="IPR001212">
    <property type="entry name" value="Somatomedin_B_dom"/>
</dbReference>
<keyword evidence="4" id="KW-0677">Repeat</keyword>
<evidence type="ECO:0000256" key="6">
    <source>
        <dbReference type="ARBA" id="ARBA00023180"/>
    </source>
</evidence>
<evidence type="ECO:0000256" key="1">
    <source>
        <dbReference type="ARBA" id="ARBA00004613"/>
    </source>
</evidence>
<evidence type="ECO:0000256" key="2">
    <source>
        <dbReference type="ARBA" id="ARBA00022525"/>
    </source>
</evidence>
<dbReference type="GO" id="GO:0006955">
    <property type="term" value="P:immune response"/>
    <property type="evidence" value="ECO:0007669"/>
    <property type="project" value="InterPro"/>
</dbReference>
<feature type="compositionally biased region" description="Basic and acidic residues" evidence="8">
    <location>
        <begin position="199"/>
        <end position="208"/>
    </location>
</feature>
<dbReference type="InterPro" id="IPR018487">
    <property type="entry name" value="Hemopexin-like_repeat"/>
</dbReference>
<dbReference type="GO" id="GO:0030247">
    <property type="term" value="F:polysaccharide binding"/>
    <property type="evidence" value="ECO:0007669"/>
    <property type="project" value="InterPro"/>
</dbReference>
<dbReference type="Gene3D" id="2.110.10.10">
    <property type="entry name" value="Hemopexin-like domain"/>
    <property type="match status" value="1"/>
</dbReference>
<dbReference type="PANTHER" id="PTHR22917">
    <property type="entry name" value="HEMOPEXIN DOMAIN-CONTAINING PROTEIN"/>
    <property type="match status" value="1"/>
</dbReference>
<comment type="caution">
    <text evidence="10">The sequence shown here is derived from an EMBL/GenBank/DDBJ whole genome shotgun (WGS) entry which is preliminary data.</text>
</comment>
<dbReference type="Pfam" id="PF01033">
    <property type="entry name" value="Somatomedin_B"/>
    <property type="match status" value="2"/>
</dbReference>
<sequence length="984" mass="106056">MAINGNPCQRRNRQPASLSVLIKADTVQDSAGSGRRVTLSRLKQRTPVKMTPSVLSALLLLACALPFNSAQSSCSGRCGEEYYRGSMCQCDYDCLTHEECCKDYESQCTTSDSCKGRCGESFKRGRQCDCDPDCARYSKCCPDYKSQCGIEDTKKPASTTTTKTSSCNNVNDDKPKVVTTTSTRPASTTTPKTSSCDNIIDHKPKEPEPPQIQPTEEPEMTPNPQEELNEDLSDDQLMPLVTPEPELQDEQGDDVKGETWPDLPVPSPEAGLEDPEATPNPEDPETGLVDPKATPNPEDPEVTPNPEDPEVTPNPEDPEAGLVDPKPTPNPEDPEAGLVDPEVTSNPEDPEATPNQERTSWSEPSPTEPAPSETSNPTDPSVDMTPSPTDTETDPEQEAILEGDYTAFPEELDPEATPGPEGTPPAEVNLNPSLVEPATEVPTEKEDSSVPEGQPDSSSSLSALDQTPLGSSSEPTPAAPQPSNQVFPSSEPQPGPTPAEDTLELLPEGQSELDPEGQEAESENTMPEDSEPTPSNLENAATTPAADPASTSPTQGTPSASEDPEATPASPDSTTPCTKPDQTPSAPEGATPSSEQDSPKENAPTTTPSDPQDPNAASEAPASESGPEDKPGRGDTPDSSDDSVPQTGDLAMLPTPDPLATSTDPAGHEEEGDEAAPEETTTDPMKLTPVPTTKPTPNKTTEKPKPSKPTGNPKPKPTQPSTLTDINQALGTDNPRDYQADEHDTNICSGRPVSAVTTLRNGTVVVFRGHYFWVLDSNRVPGPARGITDVWGVPSPIDTVFTRCNCQGKTYFFKGSKYWRFENGMMEPGYPKLIRVGFNGLQGQITAALSVPEYRKRRESVYFFKRGGLVQKYSYQSGTSPTCGRKVHYSVYTVRNRVARQAVPLLGQEINIRLTWRGFPSTVTSAVSIPTRRKPEGYNYYLFSRSKYYNVNMGDERPFIATPPVSSIPQKNSAKDFFNCPKEV</sequence>
<feature type="compositionally biased region" description="Polar residues" evidence="8">
    <location>
        <begin position="719"/>
        <end position="731"/>
    </location>
</feature>
<evidence type="ECO:0000256" key="7">
    <source>
        <dbReference type="PROSITE-ProRule" id="PRU01011"/>
    </source>
</evidence>
<evidence type="ECO:0000259" key="9">
    <source>
        <dbReference type="PROSITE" id="PS50958"/>
    </source>
</evidence>
<protein>
    <recommendedName>
        <fullName evidence="9">SMB domain-containing protein</fullName>
    </recommendedName>
</protein>
<feature type="compositionally biased region" description="Polar residues" evidence="8">
    <location>
        <begin position="603"/>
        <end position="612"/>
    </location>
</feature>
<feature type="domain" description="SMB" evidence="9">
    <location>
        <begin position="110"/>
        <end position="153"/>
    </location>
</feature>
<evidence type="ECO:0000256" key="5">
    <source>
        <dbReference type="ARBA" id="ARBA00023157"/>
    </source>
</evidence>
<keyword evidence="11" id="KW-1185">Reference proteome</keyword>
<dbReference type="SUPFAM" id="SSF50923">
    <property type="entry name" value="Hemopexin-like domain"/>
    <property type="match status" value="1"/>
</dbReference>
<evidence type="ECO:0000256" key="3">
    <source>
        <dbReference type="ARBA" id="ARBA00022729"/>
    </source>
</evidence>
<organism evidence="10 11">
    <name type="scientific">Coregonus suidteri</name>
    <dbReference type="NCBI Taxonomy" id="861788"/>
    <lineage>
        <taxon>Eukaryota</taxon>
        <taxon>Metazoa</taxon>
        <taxon>Chordata</taxon>
        <taxon>Craniata</taxon>
        <taxon>Vertebrata</taxon>
        <taxon>Euteleostomi</taxon>
        <taxon>Actinopterygii</taxon>
        <taxon>Neopterygii</taxon>
        <taxon>Teleostei</taxon>
        <taxon>Protacanthopterygii</taxon>
        <taxon>Salmoniformes</taxon>
        <taxon>Salmonidae</taxon>
        <taxon>Coregoninae</taxon>
        <taxon>Coregonus</taxon>
    </lineage>
</organism>
<feature type="compositionally biased region" description="Acidic residues" evidence="8">
    <location>
        <begin position="670"/>
        <end position="681"/>
    </location>
</feature>
<evidence type="ECO:0000313" key="10">
    <source>
        <dbReference type="EMBL" id="KAK6313945.1"/>
    </source>
</evidence>
<feature type="compositionally biased region" description="Low complexity" evidence="8">
    <location>
        <begin position="540"/>
        <end position="554"/>
    </location>
</feature>
<dbReference type="Proteomes" id="UP001356427">
    <property type="component" value="Unassembled WGS sequence"/>
</dbReference>
<dbReference type="InterPro" id="IPR036375">
    <property type="entry name" value="Hemopexin-like_dom_sf"/>
</dbReference>
<feature type="compositionally biased region" description="Basic and acidic residues" evidence="8">
    <location>
        <begin position="627"/>
        <end position="636"/>
    </location>
</feature>
<dbReference type="SUPFAM" id="SSF90188">
    <property type="entry name" value="Somatomedin B domain"/>
    <property type="match status" value="2"/>
</dbReference>
<dbReference type="InterPro" id="IPR000585">
    <property type="entry name" value="Hemopexin-like_dom"/>
</dbReference>
<feature type="compositionally biased region" description="Acidic residues" evidence="8">
    <location>
        <begin position="391"/>
        <end position="401"/>
    </location>
</feature>
<dbReference type="Pfam" id="PF00045">
    <property type="entry name" value="Hemopexin"/>
    <property type="match status" value="2"/>
</dbReference>
<dbReference type="InterPro" id="IPR020436">
    <property type="entry name" value="SMB_chordata"/>
</dbReference>
<dbReference type="InterPro" id="IPR036024">
    <property type="entry name" value="Somatomedin_B-like_dom_sf"/>
</dbReference>
<proteinExistence type="predicted"/>
<dbReference type="GO" id="GO:0005044">
    <property type="term" value="F:scavenger receptor activity"/>
    <property type="evidence" value="ECO:0007669"/>
    <property type="project" value="InterPro"/>
</dbReference>
<dbReference type="SMART" id="SM00120">
    <property type="entry name" value="HX"/>
    <property type="match status" value="2"/>
</dbReference>
<dbReference type="PANTHER" id="PTHR22917:SF1">
    <property type="entry name" value="PROTEOGLYCAN 4"/>
    <property type="match status" value="1"/>
</dbReference>
<comment type="subcellular location">
    <subcellularLocation>
        <location evidence="1">Secreted</location>
    </subcellularLocation>
</comment>
<keyword evidence="2" id="KW-0964">Secreted</keyword>
<dbReference type="Gene3D" id="4.10.410.20">
    <property type="match status" value="2"/>
</dbReference>
<gene>
    <name evidence="10" type="ORF">J4Q44_G00154040</name>
</gene>
<feature type="compositionally biased region" description="Low complexity" evidence="8">
    <location>
        <begin position="682"/>
        <end position="699"/>
    </location>
</feature>
<dbReference type="PRINTS" id="PR00022">
    <property type="entry name" value="SOMATOMEDINB"/>
</dbReference>
<feature type="region of interest" description="Disordered" evidence="8">
    <location>
        <begin position="153"/>
        <end position="747"/>
    </location>
</feature>
<feature type="compositionally biased region" description="Low complexity" evidence="8">
    <location>
        <begin position="156"/>
        <end position="166"/>
    </location>
</feature>
<evidence type="ECO:0000256" key="4">
    <source>
        <dbReference type="ARBA" id="ARBA00022737"/>
    </source>
</evidence>
<keyword evidence="6" id="KW-0325">Glycoprotein</keyword>
<keyword evidence="3" id="KW-0732">Signal</keyword>
<feature type="compositionally biased region" description="Low complexity" evidence="8">
    <location>
        <begin position="357"/>
        <end position="390"/>
    </location>
</feature>
<feature type="compositionally biased region" description="Polar residues" evidence="8">
    <location>
        <begin position="570"/>
        <end position="596"/>
    </location>
</feature>
<feature type="repeat" description="Hemopexin" evidence="7">
    <location>
        <begin position="794"/>
        <end position="841"/>
    </location>
</feature>
<dbReference type="GO" id="GO:0005615">
    <property type="term" value="C:extracellular space"/>
    <property type="evidence" value="ECO:0007669"/>
    <property type="project" value="TreeGrafter"/>
</dbReference>
<feature type="compositionally biased region" description="Acidic residues" evidence="8">
    <location>
        <begin position="511"/>
        <end position="531"/>
    </location>
</feature>
<evidence type="ECO:0000256" key="8">
    <source>
        <dbReference type="SAM" id="MobiDB-lite"/>
    </source>
</evidence>
<dbReference type="PROSITE" id="PS51642">
    <property type="entry name" value="HEMOPEXIN_2"/>
    <property type="match status" value="1"/>
</dbReference>
<feature type="compositionally biased region" description="Low complexity" evidence="8">
    <location>
        <begin position="614"/>
        <end position="625"/>
    </location>
</feature>
<feature type="domain" description="SMB" evidence="9">
    <location>
        <begin position="70"/>
        <end position="109"/>
    </location>
</feature>
<dbReference type="EMBL" id="JAGTTL010000013">
    <property type="protein sequence ID" value="KAK6313945.1"/>
    <property type="molecule type" value="Genomic_DNA"/>
</dbReference>
<feature type="compositionally biased region" description="Low complexity" evidence="8">
    <location>
        <begin position="415"/>
        <end position="427"/>
    </location>
</feature>
<accession>A0AAN8LX19</accession>
<dbReference type="PROSITE" id="PS00524">
    <property type="entry name" value="SMB_1"/>
    <property type="match status" value="2"/>
</dbReference>
<dbReference type="InterPro" id="IPR051298">
    <property type="entry name" value="Heme_transport/Cell_adhesion"/>
</dbReference>
<reference evidence="10 11" key="1">
    <citation type="submission" date="2021-04" db="EMBL/GenBank/DDBJ databases">
        <authorList>
            <person name="De Guttry C."/>
            <person name="Zahm M."/>
            <person name="Klopp C."/>
            <person name="Cabau C."/>
            <person name="Louis A."/>
            <person name="Berthelot C."/>
            <person name="Parey E."/>
            <person name="Roest Crollius H."/>
            <person name="Montfort J."/>
            <person name="Robinson-Rechavi M."/>
            <person name="Bucao C."/>
            <person name="Bouchez O."/>
            <person name="Gislard M."/>
            <person name="Lluch J."/>
            <person name="Milhes M."/>
            <person name="Lampietro C."/>
            <person name="Lopez Roques C."/>
            <person name="Donnadieu C."/>
            <person name="Braasch I."/>
            <person name="Desvignes T."/>
            <person name="Postlethwait J."/>
            <person name="Bobe J."/>
            <person name="Wedekind C."/>
            <person name="Guiguen Y."/>
        </authorList>
    </citation>
    <scope>NUCLEOTIDE SEQUENCE [LARGE SCALE GENOMIC DNA]</scope>
    <source>
        <strain evidence="10">Cs_M1</strain>
        <tissue evidence="10">Blood</tissue>
    </source>
</reference>
<feature type="compositionally biased region" description="Low complexity" evidence="8">
    <location>
        <begin position="179"/>
        <end position="195"/>
    </location>
</feature>
<dbReference type="SMART" id="SM00201">
    <property type="entry name" value="SO"/>
    <property type="match status" value="2"/>
</dbReference>
<dbReference type="PROSITE" id="PS00024">
    <property type="entry name" value="HEMOPEXIN"/>
    <property type="match status" value="1"/>
</dbReference>
<dbReference type="CDD" id="cd00094">
    <property type="entry name" value="HX"/>
    <property type="match status" value="1"/>
</dbReference>
<dbReference type="AlphaFoldDB" id="A0AAN8LX19"/>
<keyword evidence="5" id="KW-1015">Disulfide bond</keyword>
<feature type="compositionally biased region" description="Basic and acidic residues" evidence="8">
    <location>
        <begin position="734"/>
        <end position="745"/>
    </location>
</feature>
<feature type="compositionally biased region" description="Polar residues" evidence="8">
    <location>
        <begin position="455"/>
        <end position="490"/>
    </location>
</feature>
<evidence type="ECO:0000313" key="11">
    <source>
        <dbReference type="Proteomes" id="UP001356427"/>
    </source>
</evidence>
<dbReference type="InterPro" id="IPR018486">
    <property type="entry name" value="Hemopexin_CS"/>
</dbReference>
<name>A0AAN8LX19_9TELE</name>